<keyword evidence="3 7" id="KW-0732">Signal</keyword>
<evidence type="ECO:0000256" key="3">
    <source>
        <dbReference type="ARBA" id="ARBA00022729"/>
    </source>
</evidence>
<dbReference type="PROSITE" id="PS51473">
    <property type="entry name" value="GNK2"/>
    <property type="match status" value="2"/>
</dbReference>
<evidence type="ECO:0000256" key="7">
    <source>
        <dbReference type="SAM" id="SignalP"/>
    </source>
</evidence>
<feature type="chain" id="PRO_5042047627" evidence="7">
    <location>
        <begin position="26"/>
        <end position="247"/>
    </location>
</feature>
<evidence type="ECO:0000256" key="6">
    <source>
        <dbReference type="ARBA" id="ARBA00038515"/>
    </source>
</evidence>
<protein>
    <submittedName>
        <fullName evidence="9">Cysteine-rich repeat secretory protein</fullName>
    </submittedName>
</protein>
<keyword evidence="5" id="KW-0325">Glycoprotein</keyword>
<dbReference type="FunFam" id="3.30.430.20:FF:000009">
    <property type="entry name" value="Cysteine-rich receptor-like protein kinase 28"/>
    <property type="match status" value="1"/>
</dbReference>
<evidence type="ECO:0000256" key="4">
    <source>
        <dbReference type="ARBA" id="ARBA00022737"/>
    </source>
</evidence>
<sequence length="247" mass="26760">MLQMKSIPLSLGLLSLCLLLHSANCVTGPFLGHRCFSQATYIARSPYASNLNELFHFLSTSLVPPTGFGKGSVGQGQSQVNGLALCQGDVSTANCKSCVTEASKELHRHCPNRKGAIIWFDYCLVKYSNVNFFGNIDKANKFHLFNVKGVSNPVAFNKKVNELLSILSNVASGSTRKLYATGELKIGVSTTLYGLAQCIRDISRVECNRCLDIAISELPKCCSGKRGARTVGGSCSVRYELYPFVGT</sequence>
<reference evidence="9" key="1">
    <citation type="journal article" date="2023" name="Science">
        <title>Elucidation of the pathway for biosynthesis of saponin adjuvants from the soapbark tree.</title>
        <authorList>
            <person name="Reed J."/>
            <person name="Orme A."/>
            <person name="El-Demerdash A."/>
            <person name="Owen C."/>
            <person name="Martin L.B.B."/>
            <person name="Misra R.C."/>
            <person name="Kikuchi S."/>
            <person name="Rejzek M."/>
            <person name="Martin A.C."/>
            <person name="Harkess A."/>
            <person name="Leebens-Mack J."/>
            <person name="Louveau T."/>
            <person name="Stephenson M.J."/>
            <person name="Osbourn A."/>
        </authorList>
    </citation>
    <scope>NUCLEOTIDE SEQUENCE</scope>
    <source>
        <strain evidence="9">S10</strain>
    </source>
</reference>
<evidence type="ECO:0000313" key="9">
    <source>
        <dbReference type="EMBL" id="KAJ7948194.1"/>
    </source>
</evidence>
<accession>A0AAD7PAZ0</accession>
<comment type="similarity">
    <text evidence="6">Belongs to the cysteine-rich repeat secretory protein family.</text>
</comment>
<dbReference type="Proteomes" id="UP001163823">
    <property type="component" value="Chromosome 12"/>
</dbReference>
<evidence type="ECO:0000256" key="1">
    <source>
        <dbReference type="ARBA" id="ARBA00004613"/>
    </source>
</evidence>
<feature type="signal peptide" evidence="7">
    <location>
        <begin position="1"/>
        <end position="25"/>
    </location>
</feature>
<dbReference type="EMBL" id="JARAOO010000012">
    <property type="protein sequence ID" value="KAJ7948194.1"/>
    <property type="molecule type" value="Genomic_DNA"/>
</dbReference>
<name>A0AAD7PAZ0_QUISA</name>
<dbReference type="InterPro" id="IPR002902">
    <property type="entry name" value="GNK2"/>
</dbReference>
<gene>
    <name evidence="9" type="ORF">O6P43_028710</name>
</gene>
<feature type="domain" description="Gnk2-homologous" evidence="8">
    <location>
        <begin position="138"/>
        <end position="244"/>
    </location>
</feature>
<dbReference type="PANTHER" id="PTHR32411">
    <property type="entry name" value="CYSTEINE-RICH REPEAT SECRETORY PROTEIN 38-RELATED"/>
    <property type="match status" value="1"/>
</dbReference>
<keyword evidence="10" id="KW-1185">Reference proteome</keyword>
<dbReference type="AlphaFoldDB" id="A0AAD7PAZ0"/>
<dbReference type="GO" id="GO:0005576">
    <property type="term" value="C:extracellular region"/>
    <property type="evidence" value="ECO:0007669"/>
    <property type="project" value="UniProtKB-SubCell"/>
</dbReference>
<dbReference type="Pfam" id="PF01657">
    <property type="entry name" value="Stress-antifung"/>
    <property type="match status" value="2"/>
</dbReference>
<organism evidence="9 10">
    <name type="scientific">Quillaja saponaria</name>
    <name type="common">Soap bark tree</name>
    <dbReference type="NCBI Taxonomy" id="32244"/>
    <lineage>
        <taxon>Eukaryota</taxon>
        <taxon>Viridiplantae</taxon>
        <taxon>Streptophyta</taxon>
        <taxon>Embryophyta</taxon>
        <taxon>Tracheophyta</taxon>
        <taxon>Spermatophyta</taxon>
        <taxon>Magnoliopsida</taxon>
        <taxon>eudicotyledons</taxon>
        <taxon>Gunneridae</taxon>
        <taxon>Pentapetalae</taxon>
        <taxon>rosids</taxon>
        <taxon>fabids</taxon>
        <taxon>Fabales</taxon>
        <taxon>Quillajaceae</taxon>
        <taxon>Quillaja</taxon>
    </lineage>
</organism>
<dbReference type="InterPro" id="IPR050581">
    <property type="entry name" value="CRR_secretory_protein"/>
</dbReference>
<evidence type="ECO:0000256" key="2">
    <source>
        <dbReference type="ARBA" id="ARBA00022525"/>
    </source>
</evidence>
<evidence type="ECO:0000256" key="5">
    <source>
        <dbReference type="ARBA" id="ARBA00023180"/>
    </source>
</evidence>
<comment type="caution">
    <text evidence="9">The sequence shown here is derived from an EMBL/GenBank/DDBJ whole genome shotgun (WGS) entry which is preliminary data.</text>
</comment>
<dbReference type="PANTHER" id="PTHR32411:SF43">
    <property type="entry name" value="CYSTEINE-RICH REPEAT SECRETORY PROTEIN 38"/>
    <property type="match status" value="1"/>
</dbReference>
<dbReference type="CDD" id="cd23509">
    <property type="entry name" value="Gnk2-like"/>
    <property type="match status" value="2"/>
</dbReference>
<feature type="domain" description="Gnk2-homologous" evidence="8">
    <location>
        <begin position="29"/>
        <end position="132"/>
    </location>
</feature>
<keyword evidence="4" id="KW-0677">Repeat</keyword>
<dbReference type="Gene3D" id="3.30.430.20">
    <property type="entry name" value="Gnk2 domain, C-X8-C-X2-C motif"/>
    <property type="match status" value="2"/>
</dbReference>
<dbReference type="InterPro" id="IPR038408">
    <property type="entry name" value="GNK2_sf"/>
</dbReference>
<dbReference type="FunFam" id="3.30.430.20:FF:000002">
    <property type="entry name" value="Cysteine-rich receptor-like protein kinase 10"/>
    <property type="match status" value="1"/>
</dbReference>
<keyword evidence="2" id="KW-0964">Secreted</keyword>
<dbReference type="KEGG" id="qsa:O6P43_028710"/>
<proteinExistence type="inferred from homology"/>
<evidence type="ECO:0000259" key="8">
    <source>
        <dbReference type="PROSITE" id="PS51473"/>
    </source>
</evidence>
<evidence type="ECO:0000313" key="10">
    <source>
        <dbReference type="Proteomes" id="UP001163823"/>
    </source>
</evidence>
<comment type="subcellular location">
    <subcellularLocation>
        <location evidence="1">Secreted</location>
    </subcellularLocation>
</comment>